<name>A0A200QJY6_MACCD</name>
<protein>
    <submittedName>
        <fullName evidence="5">NUDIX hydrolase domain</fullName>
    </submittedName>
</protein>
<dbReference type="FunFam" id="3.90.79.10:FF:000015">
    <property type="entry name" value="Nudix hydrolase 8"/>
    <property type="match status" value="1"/>
</dbReference>
<dbReference type="PRINTS" id="PR01356">
    <property type="entry name" value="GFGPROTEIN"/>
</dbReference>
<dbReference type="GO" id="GO:0035529">
    <property type="term" value="F:NADH pyrophosphatase activity"/>
    <property type="evidence" value="ECO:0007669"/>
    <property type="project" value="TreeGrafter"/>
</dbReference>
<dbReference type="FunCoup" id="A0A200QJY6">
    <property type="interactions" value="597"/>
</dbReference>
<feature type="domain" description="Nudix hydrolase" evidence="4">
    <location>
        <begin position="181"/>
        <end position="312"/>
    </location>
</feature>
<dbReference type="InterPro" id="IPR040618">
    <property type="entry name" value="Pre-Nudix"/>
</dbReference>
<evidence type="ECO:0000256" key="1">
    <source>
        <dbReference type="ARBA" id="ARBA00005582"/>
    </source>
</evidence>
<organism evidence="5 6">
    <name type="scientific">Macleaya cordata</name>
    <name type="common">Five-seeded plume-poppy</name>
    <name type="synonym">Bocconia cordata</name>
    <dbReference type="NCBI Taxonomy" id="56857"/>
    <lineage>
        <taxon>Eukaryota</taxon>
        <taxon>Viridiplantae</taxon>
        <taxon>Streptophyta</taxon>
        <taxon>Embryophyta</taxon>
        <taxon>Tracheophyta</taxon>
        <taxon>Spermatophyta</taxon>
        <taxon>Magnoliopsida</taxon>
        <taxon>Ranunculales</taxon>
        <taxon>Papaveraceae</taxon>
        <taxon>Papaveroideae</taxon>
        <taxon>Macleaya</taxon>
    </lineage>
</organism>
<dbReference type="InParanoid" id="A0A200QJY6"/>
<dbReference type="Pfam" id="PF00293">
    <property type="entry name" value="NUDIX"/>
    <property type="match status" value="1"/>
</dbReference>
<proteinExistence type="inferred from homology"/>
<dbReference type="FunFam" id="3.40.630.30:FF:000016">
    <property type="entry name" value="nudix hydrolase 2"/>
    <property type="match status" value="1"/>
</dbReference>
<reference evidence="5 6" key="1">
    <citation type="journal article" date="2017" name="Mol. Plant">
        <title>The Genome of Medicinal Plant Macleaya cordata Provides New Insights into Benzylisoquinoline Alkaloids Metabolism.</title>
        <authorList>
            <person name="Liu X."/>
            <person name="Liu Y."/>
            <person name="Huang P."/>
            <person name="Ma Y."/>
            <person name="Qing Z."/>
            <person name="Tang Q."/>
            <person name="Cao H."/>
            <person name="Cheng P."/>
            <person name="Zheng Y."/>
            <person name="Yuan Z."/>
            <person name="Zhou Y."/>
            <person name="Liu J."/>
            <person name="Tang Z."/>
            <person name="Zhuo Y."/>
            <person name="Zhang Y."/>
            <person name="Yu L."/>
            <person name="Huang J."/>
            <person name="Yang P."/>
            <person name="Peng Q."/>
            <person name="Zhang J."/>
            <person name="Jiang W."/>
            <person name="Zhang Z."/>
            <person name="Lin K."/>
            <person name="Ro D.K."/>
            <person name="Chen X."/>
            <person name="Xiong X."/>
            <person name="Shang Y."/>
            <person name="Huang S."/>
            <person name="Zeng J."/>
        </authorList>
    </citation>
    <scope>NUCLEOTIDE SEQUENCE [LARGE SCALE GENOMIC DNA]</scope>
    <source>
        <strain evidence="6">cv. BLH2017</strain>
        <tissue evidence="5">Root</tissue>
    </source>
</reference>
<keyword evidence="2" id="KW-0479">Metal-binding</keyword>
<comment type="similarity">
    <text evidence="1">Belongs to the Nudix hydrolase family.</text>
</comment>
<dbReference type="PANTHER" id="PTHR13994">
    <property type="entry name" value="NUDIX HYDROLASE RELATED"/>
    <property type="match status" value="1"/>
</dbReference>
<dbReference type="AlphaFoldDB" id="A0A200QJY6"/>
<dbReference type="CDD" id="cd04670">
    <property type="entry name" value="NUDIX_ASFGF2_Nudt6"/>
    <property type="match status" value="1"/>
</dbReference>
<sequence length="355" mass="40014">MLSEMFRSLYRSSLLSVYSNQSLFLSSSSALCNHQRKPHFSTLYSNFVVSKGLKVRVASLLNIRSMSIQVSSSSDMQQGLTESGKNHVGLLTASNDNHGGVTVEMKEPMDSEVFVSSLRASIIQWRQQGKKGIWIKLPIELVNLVEAAVKEGFVYHHAEPKYLMLVYWIPETVNTLPANATHRVGIGAFVMNEEGKVLVVQEKSGKFKGTGVWKFPTGVVDEGEDICMGAVREVKEETGVFKLLIGLTYRQSHKSFFDKSDLFFVCMMRPLSFDIKKQELEIEAAQWMPIEEYAAQPFVQNHELFKYVLDVCLKKKEKGYTGFSPVLTKSSFSNRQSFLYLNSQDVKPTSSGNEQ</sequence>
<dbReference type="GO" id="GO:0047631">
    <property type="term" value="F:ADP-ribose diphosphatase activity"/>
    <property type="evidence" value="ECO:0007669"/>
    <property type="project" value="TreeGrafter"/>
</dbReference>
<dbReference type="Proteomes" id="UP000195402">
    <property type="component" value="Unassembled WGS sequence"/>
</dbReference>
<evidence type="ECO:0000259" key="4">
    <source>
        <dbReference type="PROSITE" id="PS51462"/>
    </source>
</evidence>
<evidence type="ECO:0000256" key="3">
    <source>
        <dbReference type="ARBA" id="ARBA00022801"/>
    </source>
</evidence>
<dbReference type="PROSITE" id="PS51462">
    <property type="entry name" value="NUDIX"/>
    <property type="match status" value="1"/>
</dbReference>
<dbReference type="OMA" id="WIPKDDN"/>
<dbReference type="SUPFAM" id="SSF55811">
    <property type="entry name" value="Nudix"/>
    <property type="match status" value="1"/>
</dbReference>
<keyword evidence="3 5" id="KW-0378">Hydrolase</keyword>
<dbReference type="PANTHER" id="PTHR13994:SF29">
    <property type="entry name" value="NUDIX HYDROLASE 2"/>
    <property type="match status" value="1"/>
</dbReference>
<accession>A0A200QJY6</accession>
<evidence type="ECO:0000256" key="2">
    <source>
        <dbReference type="ARBA" id="ARBA00022723"/>
    </source>
</evidence>
<keyword evidence="6" id="KW-1185">Reference proteome</keyword>
<dbReference type="InterPro" id="IPR020084">
    <property type="entry name" value="NUDIX_hydrolase_CS"/>
</dbReference>
<dbReference type="InterPro" id="IPR015797">
    <property type="entry name" value="NUDIX_hydrolase-like_dom_sf"/>
</dbReference>
<dbReference type="EMBL" id="MVGT01001815">
    <property type="protein sequence ID" value="OVA10823.1"/>
    <property type="molecule type" value="Genomic_DNA"/>
</dbReference>
<dbReference type="Pfam" id="PF18290">
    <property type="entry name" value="Nudix_hydro"/>
    <property type="match status" value="1"/>
</dbReference>
<evidence type="ECO:0000313" key="6">
    <source>
        <dbReference type="Proteomes" id="UP000195402"/>
    </source>
</evidence>
<dbReference type="OrthoDB" id="447842at2759"/>
<comment type="caution">
    <text evidence="5">The sequence shown here is derived from an EMBL/GenBank/DDBJ whole genome shotgun (WGS) entry which is preliminary data.</text>
</comment>
<dbReference type="InterPro" id="IPR000086">
    <property type="entry name" value="NUDIX_hydrolase_dom"/>
</dbReference>
<dbReference type="GO" id="GO:0051287">
    <property type="term" value="F:NAD binding"/>
    <property type="evidence" value="ECO:0007669"/>
    <property type="project" value="TreeGrafter"/>
</dbReference>
<dbReference type="Gene3D" id="3.90.79.10">
    <property type="entry name" value="Nucleoside Triphosphate Pyrophosphohydrolase"/>
    <property type="match status" value="1"/>
</dbReference>
<dbReference type="GO" id="GO:0046872">
    <property type="term" value="F:metal ion binding"/>
    <property type="evidence" value="ECO:0007669"/>
    <property type="project" value="UniProtKB-KW"/>
</dbReference>
<evidence type="ECO:0000313" key="5">
    <source>
        <dbReference type="EMBL" id="OVA10823.1"/>
    </source>
</evidence>
<gene>
    <name evidence="5" type="ORF">BVC80_8199g8</name>
</gene>
<dbReference type="PROSITE" id="PS00893">
    <property type="entry name" value="NUDIX_BOX"/>
    <property type="match status" value="1"/>
</dbReference>
<dbReference type="Gene3D" id="3.40.630.30">
    <property type="match status" value="1"/>
</dbReference>
<dbReference type="InterPro" id="IPR003293">
    <property type="entry name" value="Nudix_hydrolase6-like"/>
</dbReference>